<sequence length="339" mass="37668">MARFRLSERVPPHNLYRRLAEVVDWTFLYDETRALYSHTGQPSLDPVVFFKLLLVGRLENLVSDRRLVEHCALRLDALLFLGYEVDEELPWHSTVSRTRQLFPATVFERLFDHVFGQCVAQGLVAGDRQAVDSAPVKANASLESVLEKQPLEAFASPLTVAGQSRTMPVLPHPAAVLSAPAHQLRREAARQAKRQTEPGALGAPHEKARLVSNKTHYSPTDPDARIWVKPGKVRALNYLCSSSVDTAQGVISHVQADLADQSRQFAFAPIADRFATALAHAPTFPTRLAGRRRLRQRPELRLVRSPGRDGLDSGLRSLQTRSRGLCLRPGCRPVHLPGG</sequence>
<name>A0A2Z3GNM4_9BACT</name>
<dbReference type="Pfam" id="PF05598">
    <property type="entry name" value="DUF772"/>
    <property type="match status" value="1"/>
</dbReference>
<dbReference type="PANTHER" id="PTHR35604">
    <property type="entry name" value="TRANSPOSASE INSH FOR INSERTION SEQUENCE ELEMENT IS5A-RELATED"/>
    <property type="match status" value="1"/>
</dbReference>
<dbReference type="PANTHER" id="PTHR35604:SF2">
    <property type="entry name" value="TRANSPOSASE INSH FOR INSERTION SEQUENCE ELEMENT IS5A-RELATED"/>
    <property type="match status" value="1"/>
</dbReference>
<dbReference type="EMBL" id="CP029145">
    <property type="protein sequence ID" value="AWM34858.1"/>
    <property type="molecule type" value="Genomic_DNA"/>
</dbReference>
<evidence type="ECO:0000259" key="1">
    <source>
        <dbReference type="Pfam" id="PF05598"/>
    </source>
</evidence>
<dbReference type="KEGG" id="hnv:DDQ68_19995"/>
<evidence type="ECO:0000313" key="2">
    <source>
        <dbReference type="EMBL" id="AWM34858.1"/>
    </source>
</evidence>
<keyword evidence="3" id="KW-1185">Reference proteome</keyword>
<reference evidence="3" key="1">
    <citation type="submission" date="2018-04" db="EMBL/GenBank/DDBJ databases">
        <title>Complete genome of Antarctic heterotrophic bacterium Hymenobacter nivis.</title>
        <authorList>
            <person name="Terashima M."/>
        </authorList>
    </citation>
    <scope>NUCLEOTIDE SEQUENCE [LARGE SCALE GENOMIC DNA]</scope>
    <source>
        <strain evidence="3">NBRC 111535</strain>
    </source>
</reference>
<proteinExistence type="predicted"/>
<evidence type="ECO:0000313" key="3">
    <source>
        <dbReference type="Proteomes" id="UP000245999"/>
    </source>
</evidence>
<gene>
    <name evidence="2" type="ORF">DDQ68_19995</name>
</gene>
<accession>A0A2Z3GNM4</accession>
<protein>
    <recommendedName>
        <fullName evidence="1">Transposase InsH N-terminal domain-containing protein</fullName>
    </recommendedName>
</protein>
<dbReference type="OrthoDB" id="1454687at2"/>
<organism evidence="2 3">
    <name type="scientific">Hymenobacter nivis</name>
    <dbReference type="NCBI Taxonomy" id="1850093"/>
    <lineage>
        <taxon>Bacteria</taxon>
        <taxon>Pseudomonadati</taxon>
        <taxon>Bacteroidota</taxon>
        <taxon>Cytophagia</taxon>
        <taxon>Cytophagales</taxon>
        <taxon>Hymenobacteraceae</taxon>
        <taxon>Hymenobacter</taxon>
    </lineage>
</organism>
<dbReference type="Proteomes" id="UP000245999">
    <property type="component" value="Chromosome"/>
</dbReference>
<feature type="domain" description="Transposase InsH N-terminal" evidence="1">
    <location>
        <begin position="5"/>
        <end position="100"/>
    </location>
</feature>
<dbReference type="InterPro" id="IPR008490">
    <property type="entry name" value="Transposase_InsH_N"/>
</dbReference>
<dbReference type="AlphaFoldDB" id="A0A2Z3GNM4"/>